<evidence type="ECO:0000259" key="2">
    <source>
        <dbReference type="PROSITE" id="PS50110"/>
    </source>
</evidence>
<dbReference type="EMBL" id="BAABGY010000011">
    <property type="protein sequence ID" value="GAA4339452.1"/>
    <property type="molecule type" value="Genomic_DNA"/>
</dbReference>
<evidence type="ECO:0000313" key="3">
    <source>
        <dbReference type="EMBL" id="GAA4339452.1"/>
    </source>
</evidence>
<organism evidence="3 4">
    <name type="scientific">Flaviaesturariibacter amylovorans</name>
    <dbReference type="NCBI Taxonomy" id="1084520"/>
    <lineage>
        <taxon>Bacteria</taxon>
        <taxon>Pseudomonadati</taxon>
        <taxon>Bacteroidota</taxon>
        <taxon>Chitinophagia</taxon>
        <taxon>Chitinophagales</taxon>
        <taxon>Chitinophagaceae</taxon>
        <taxon>Flaviaestuariibacter</taxon>
    </lineage>
</organism>
<sequence length="142" mass="16455">MSRSGPILVIEDDTDDQELLEQAFRELEVPNPRVYFTNCPDAIAYLLKMESQPFLIFSDMNLPGMNGAELKRMINGNETLKRKAIPFVFFTTTADRDAVNEAYKEMSQGFFEKPHDMTRIKKLIGMIVQYWKACKHPNSEWV</sequence>
<dbReference type="Gene3D" id="3.40.50.2300">
    <property type="match status" value="1"/>
</dbReference>
<name>A0ABP8HHI0_9BACT</name>
<protein>
    <recommendedName>
        <fullName evidence="2">Response regulatory domain-containing protein</fullName>
    </recommendedName>
</protein>
<dbReference type="Pfam" id="PF00072">
    <property type="entry name" value="Response_reg"/>
    <property type="match status" value="1"/>
</dbReference>
<feature type="domain" description="Response regulatory" evidence="2">
    <location>
        <begin position="6"/>
        <end position="128"/>
    </location>
</feature>
<comment type="caution">
    <text evidence="3">The sequence shown here is derived from an EMBL/GenBank/DDBJ whole genome shotgun (WGS) entry which is preliminary data.</text>
</comment>
<dbReference type="PROSITE" id="PS50110">
    <property type="entry name" value="RESPONSE_REGULATORY"/>
    <property type="match status" value="1"/>
</dbReference>
<evidence type="ECO:0000313" key="4">
    <source>
        <dbReference type="Proteomes" id="UP001501725"/>
    </source>
</evidence>
<dbReference type="Proteomes" id="UP001501725">
    <property type="component" value="Unassembled WGS sequence"/>
</dbReference>
<gene>
    <name evidence="3" type="ORF">GCM10023184_36570</name>
</gene>
<proteinExistence type="predicted"/>
<dbReference type="SMART" id="SM00448">
    <property type="entry name" value="REC"/>
    <property type="match status" value="1"/>
</dbReference>
<dbReference type="InterPro" id="IPR052893">
    <property type="entry name" value="TCS_response_regulator"/>
</dbReference>
<accession>A0ABP8HHI0</accession>
<dbReference type="SUPFAM" id="SSF52172">
    <property type="entry name" value="CheY-like"/>
    <property type="match status" value="1"/>
</dbReference>
<reference evidence="4" key="1">
    <citation type="journal article" date="2019" name="Int. J. Syst. Evol. Microbiol.">
        <title>The Global Catalogue of Microorganisms (GCM) 10K type strain sequencing project: providing services to taxonomists for standard genome sequencing and annotation.</title>
        <authorList>
            <consortium name="The Broad Institute Genomics Platform"/>
            <consortium name="The Broad Institute Genome Sequencing Center for Infectious Disease"/>
            <person name="Wu L."/>
            <person name="Ma J."/>
        </authorList>
    </citation>
    <scope>NUCLEOTIDE SEQUENCE [LARGE SCALE GENOMIC DNA]</scope>
    <source>
        <strain evidence="4">JCM 17919</strain>
    </source>
</reference>
<feature type="modified residue" description="4-aspartylphosphate" evidence="1">
    <location>
        <position position="59"/>
    </location>
</feature>
<keyword evidence="1" id="KW-0597">Phosphoprotein</keyword>
<keyword evidence="4" id="KW-1185">Reference proteome</keyword>
<dbReference type="InterPro" id="IPR001789">
    <property type="entry name" value="Sig_transdc_resp-reg_receiver"/>
</dbReference>
<evidence type="ECO:0000256" key="1">
    <source>
        <dbReference type="PROSITE-ProRule" id="PRU00169"/>
    </source>
</evidence>
<dbReference type="RefSeq" id="WP_345257271.1">
    <property type="nucleotide sequence ID" value="NZ_BAABGY010000011.1"/>
</dbReference>
<dbReference type="PANTHER" id="PTHR44520">
    <property type="entry name" value="RESPONSE REGULATOR RCP1-RELATED"/>
    <property type="match status" value="1"/>
</dbReference>
<dbReference type="PANTHER" id="PTHR44520:SF2">
    <property type="entry name" value="RESPONSE REGULATOR RCP1"/>
    <property type="match status" value="1"/>
</dbReference>
<dbReference type="InterPro" id="IPR011006">
    <property type="entry name" value="CheY-like_superfamily"/>
</dbReference>